<dbReference type="InterPro" id="IPR049730">
    <property type="entry name" value="SNF2/RAD54-like_C"/>
</dbReference>
<dbReference type="InterPro" id="IPR023780">
    <property type="entry name" value="Chromo_domain"/>
</dbReference>
<dbReference type="GO" id="GO:0005524">
    <property type="term" value="F:ATP binding"/>
    <property type="evidence" value="ECO:0007669"/>
    <property type="project" value="UniProtKB-KW"/>
</dbReference>
<dbReference type="STRING" id="40148.A0A0D9YI85"/>
<dbReference type="AlphaFoldDB" id="A0A0D9YI85"/>
<evidence type="ECO:0000259" key="9">
    <source>
        <dbReference type="PROSITE" id="PS51192"/>
    </source>
</evidence>
<keyword evidence="3" id="KW-0547">Nucleotide-binding</keyword>
<dbReference type="InterPro" id="IPR000953">
    <property type="entry name" value="Chromo/chromo_shadow_dom"/>
</dbReference>
<evidence type="ECO:0000313" key="12">
    <source>
        <dbReference type="Proteomes" id="UP000026961"/>
    </source>
</evidence>
<feature type="domain" description="Helicase C-terminal" evidence="10">
    <location>
        <begin position="812"/>
        <end position="969"/>
    </location>
</feature>
<feature type="region of interest" description="Disordered" evidence="7">
    <location>
        <begin position="1051"/>
        <end position="1114"/>
    </location>
</feature>
<dbReference type="GO" id="GO:0005634">
    <property type="term" value="C:nucleus"/>
    <property type="evidence" value="ECO:0007669"/>
    <property type="project" value="UniProtKB-SubCell"/>
</dbReference>
<dbReference type="PROSITE" id="PS51194">
    <property type="entry name" value="HELICASE_CTER"/>
    <property type="match status" value="1"/>
</dbReference>
<feature type="compositionally biased region" description="Basic residues" evidence="7">
    <location>
        <begin position="1"/>
        <end position="18"/>
    </location>
</feature>
<dbReference type="GO" id="GO:0042393">
    <property type="term" value="F:histone binding"/>
    <property type="evidence" value="ECO:0007669"/>
    <property type="project" value="TreeGrafter"/>
</dbReference>
<dbReference type="GO" id="GO:0140658">
    <property type="term" value="F:ATP-dependent chromatin remodeler activity"/>
    <property type="evidence" value="ECO:0007669"/>
    <property type="project" value="TreeGrafter"/>
</dbReference>
<dbReference type="SMART" id="SM00490">
    <property type="entry name" value="HELICc"/>
    <property type="match status" value="1"/>
</dbReference>
<proteinExistence type="predicted"/>
<dbReference type="InterPro" id="IPR014001">
    <property type="entry name" value="Helicase_ATP-bd"/>
</dbReference>
<feature type="region of interest" description="Disordered" evidence="7">
    <location>
        <begin position="1"/>
        <end position="92"/>
    </location>
</feature>
<dbReference type="EnsemblPlants" id="OGLUM01G43620.1">
    <property type="protein sequence ID" value="OGLUM01G43620.1"/>
    <property type="gene ID" value="OGLUM01G43620"/>
</dbReference>
<dbReference type="eggNOG" id="KOG0383">
    <property type="taxonomic scope" value="Eukaryota"/>
</dbReference>
<dbReference type="SUPFAM" id="SSF52540">
    <property type="entry name" value="P-loop containing nucleoside triphosphate hydrolases"/>
    <property type="match status" value="2"/>
</dbReference>
<keyword evidence="2" id="KW-0677">Repeat</keyword>
<feature type="domain" description="Helicase ATP-binding" evidence="9">
    <location>
        <begin position="507"/>
        <end position="676"/>
    </location>
</feature>
<keyword evidence="5" id="KW-0067">ATP-binding</keyword>
<keyword evidence="6" id="KW-0539">Nucleus</keyword>
<dbReference type="HOGENOM" id="CLU_000315_8_3_1"/>
<keyword evidence="12" id="KW-1185">Reference proteome</keyword>
<dbReference type="Proteomes" id="UP000026961">
    <property type="component" value="Chromosome 1"/>
</dbReference>
<evidence type="ECO:0000256" key="5">
    <source>
        <dbReference type="ARBA" id="ARBA00022840"/>
    </source>
</evidence>
<dbReference type="SMART" id="SM00298">
    <property type="entry name" value="CHROMO"/>
    <property type="match status" value="2"/>
</dbReference>
<dbReference type="Pfam" id="PF00271">
    <property type="entry name" value="Helicase_C"/>
    <property type="match status" value="1"/>
</dbReference>
<reference evidence="11" key="3">
    <citation type="submission" date="2018-05" db="EMBL/GenBank/DDBJ databases">
        <title>OgluRS3 (Oryza glumaepatula Reference Sequence Version 3).</title>
        <authorList>
            <person name="Zhang J."/>
            <person name="Kudrna D."/>
            <person name="Lee S."/>
            <person name="Talag J."/>
            <person name="Welchert J."/>
            <person name="Wing R.A."/>
        </authorList>
    </citation>
    <scope>NUCLEOTIDE SEQUENCE [LARGE SCALE GENOMIC DNA]</scope>
</reference>
<keyword evidence="4" id="KW-0378">Hydrolase</keyword>
<feature type="compositionally biased region" description="Low complexity" evidence="7">
    <location>
        <begin position="1083"/>
        <end position="1092"/>
    </location>
</feature>
<dbReference type="Gene3D" id="3.40.50.300">
    <property type="entry name" value="P-loop containing nucleotide triphosphate hydrolases"/>
    <property type="match status" value="1"/>
</dbReference>
<dbReference type="Pfam" id="PF00176">
    <property type="entry name" value="SNF2-rel_dom"/>
    <property type="match status" value="1"/>
</dbReference>
<dbReference type="Gene3D" id="2.40.50.40">
    <property type="match status" value="2"/>
</dbReference>
<reference evidence="11" key="1">
    <citation type="submission" date="2013-08" db="EMBL/GenBank/DDBJ databases">
        <title>Oryza genome evolution.</title>
        <authorList>
            <person name="Wing R.A."/>
            <person name="Panaud O."/>
            <person name="Oliveira A.C."/>
        </authorList>
    </citation>
    <scope>NUCLEOTIDE SEQUENCE</scope>
</reference>
<accession>A0A0D9YI85</accession>
<feature type="compositionally biased region" description="Acidic residues" evidence="7">
    <location>
        <begin position="1067"/>
        <end position="1078"/>
    </location>
</feature>
<reference evidence="11" key="2">
    <citation type="submission" date="2015-04" db="UniProtKB">
        <authorList>
            <consortium name="EnsemblPlants"/>
        </authorList>
    </citation>
    <scope>IDENTIFICATION</scope>
</reference>
<evidence type="ECO:0000256" key="1">
    <source>
        <dbReference type="ARBA" id="ARBA00004123"/>
    </source>
</evidence>
<dbReference type="Gene3D" id="3.40.50.10810">
    <property type="entry name" value="Tandem AAA-ATPase domain"/>
    <property type="match status" value="1"/>
</dbReference>
<organism evidence="11">
    <name type="scientific">Oryza glumipatula</name>
    <dbReference type="NCBI Taxonomy" id="40148"/>
    <lineage>
        <taxon>Eukaryota</taxon>
        <taxon>Viridiplantae</taxon>
        <taxon>Streptophyta</taxon>
        <taxon>Embryophyta</taxon>
        <taxon>Tracheophyta</taxon>
        <taxon>Spermatophyta</taxon>
        <taxon>Magnoliopsida</taxon>
        <taxon>Liliopsida</taxon>
        <taxon>Poales</taxon>
        <taxon>Poaceae</taxon>
        <taxon>BOP clade</taxon>
        <taxon>Oryzoideae</taxon>
        <taxon>Oryzeae</taxon>
        <taxon>Oryzinae</taxon>
        <taxon>Oryza</taxon>
    </lineage>
</organism>
<dbReference type="InterPro" id="IPR001650">
    <property type="entry name" value="Helicase_C-like"/>
</dbReference>
<dbReference type="SUPFAM" id="SSF54160">
    <property type="entry name" value="Chromo domain-like"/>
    <property type="match status" value="2"/>
</dbReference>
<feature type="region of interest" description="Disordered" evidence="7">
    <location>
        <begin position="137"/>
        <end position="180"/>
    </location>
</feature>
<dbReference type="InterPro" id="IPR027417">
    <property type="entry name" value="P-loop_NTPase"/>
</dbReference>
<feature type="domain" description="Chromo" evidence="8">
    <location>
        <begin position="400"/>
        <end position="451"/>
    </location>
</feature>
<dbReference type="CDD" id="cd18793">
    <property type="entry name" value="SF2_C_SNF"/>
    <property type="match status" value="1"/>
</dbReference>
<evidence type="ECO:0000256" key="6">
    <source>
        <dbReference type="ARBA" id="ARBA00023242"/>
    </source>
</evidence>
<dbReference type="SMART" id="SM00487">
    <property type="entry name" value="DEXDc"/>
    <property type="match status" value="1"/>
</dbReference>
<comment type="subcellular location">
    <subcellularLocation>
        <location evidence="1">Nucleus</location>
    </subcellularLocation>
</comment>
<dbReference type="Gramene" id="OGLUM01G43620.1">
    <property type="protein sequence ID" value="OGLUM01G43620.1"/>
    <property type="gene ID" value="OGLUM01G43620"/>
</dbReference>
<dbReference type="InterPro" id="IPR038718">
    <property type="entry name" value="SNF2-like_sf"/>
</dbReference>
<dbReference type="GO" id="GO:0000785">
    <property type="term" value="C:chromatin"/>
    <property type="evidence" value="ECO:0007669"/>
    <property type="project" value="TreeGrafter"/>
</dbReference>
<feature type="compositionally biased region" description="Basic residues" evidence="7">
    <location>
        <begin position="137"/>
        <end position="147"/>
    </location>
</feature>
<name>A0A0D9YI85_9ORYZ</name>
<protein>
    <submittedName>
        <fullName evidence="11">Uncharacterized protein</fullName>
    </submittedName>
</protein>
<evidence type="ECO:0000259" key="8">
    <source>
        <dbReference type="PROSITE" id="PS50013"/>
    </source>
</evidence>
<dbReference type="PANTHER" id="PTHR45623">
    <property type="entry name" value="CHROMODOMAIN-HELICASE-DNA-BINDING PROTEIN 3-RELATED-RELATED"/>
    <property type="match status" value="1"/>
</dbReference>
<dbReference type="InterPro" id="IPR000330">
    <property type="entry name" value="SNF2_N"/>
</dbReference>
<sequence length="1114" mass="125721">MPPARGGRRGRGRGRRGGRGGAASRARGENVVDVEPIKLGDDDEKVDPQTKSPNEEITSAEVCEVETSEASPLGAPEEDEGKPGSTRNLKRLRKTITIDSAAAEEHGAESDDEEFDVLATASCQELAPCRRSKRLRCKPTRKRSKPTGKRDLGGKESEDDVFANSSSSSQDDAGKLASRRSKRLRERLTSDYFDGDVGEDKDTLGSSSDDYGIVTILNYCMISDMLPMTIVRLPAEDQNAFGTDWAPEIFHMLMMIATPMIIARRLSHAGERQSAYRRSGKLMMFQRRVTLKLRLACCRLLHQVPGNVLGAKAMQPAVKVTEVLTSKKIQRLVGHRRILQEADFQYQFLVKWQSLSHHHDCWVPLEWLHVSDPLRVQSYLNKNCLPKEVYSEDQRKLEWFEVDRAIACRRKFHHEGLCDVLATFQDNQDFDGYEFLVKWKGLDYCEATWEPCCTDGVQQAVSMLVRRHKNASKRVNISQTCLDGSKIEEVHCGALYDYQLQGLQWLIDNFKTRRSVILADEMGLGKTVQVVCFLYHIIKESLTASPALILAPKSILLQWEKEFCQWASDLNVIVYQGDRDSRKCIQVHEMYSSDGKPLFDALVTSYEFVQIDKAVLQKFKWSTIVIDEAHRMKKLDCNLAACLKRYCSEFRLLLTGTPLQNNIMELFSLLHYIDPDEFSDPKADGLFSPIESGRDLTMDEKVARIHDILKPRMLRRMKSDVLTDSMPVKKWVEVPCALADSQRELYINILERNYSKLNSAIRNGRKLSLNNILMELRKCCNHPYLFPGLEVGQQATEDVFLSLIASSGKLQLLHKLLPRLKERGNRVLIFSQMTRMLDILEDFLCSLGYKYARIDGQTSLSARQESIKEYKNIDSETFIFLMSTRAGGMGVDLPGADRVIIYDPDFNPFMDLQAQSRAHRIGQTRPVVVYQLITNCSVEEKILQKSKQKLAIENMLMNSSKKPSADELQSILLHGAKTIVDRKISATSIHYDNEAIENLLKLDPSTGEKCSSDDNGYLGSIVSFAHGVEDEAPSSPKVEDLKVLKPATPKVDLGRGKRQRKVVNYADEVENEDSDDMYAPEGSSTSESSSSSSDDETDSALQLQIVTVPDIDAD</sequence>
<dbReference type="PROSITE" id="PS51192">
    <property type="entry name" value="HELICASE_ATP_BIND_1"/>
    <property type="match status" value="1"/>
</dbReference>
<dbReference type="InterPro" id="IPR016197">
    <property type="entry name" value="Chromo-like_dom_sf"/>
</dbReference>
<dbReference type="InterPro" id="IPR002464">
    <property type="entry name" value="DNA/RNA_helicase_DEAH_CS"/>
</dbReference>
<evidence type="ECO:0000256" key="2">
    <source>
        <dbReference type="ARBA" id="ARBA00022737"/>
    </source>
</evidence>
<dbReference type="GO" id="GO:0003677">
    <property type="term" value="F:DNA binding"/>
    <property type="evidence" value="ECO:0007669"/>
    <property type="project" value="TreeGrafter"/>
</dbReference>
<feature type="compositionally biased region" description="Basic and acidic residues" evidence="7">
    <location>
        <begin position="26"/>
        <end position="40"/>
    </location>
</feature>
<evidence type="ECO:0000256" key="4">
    <source>
        <dbReference type="ARBA" id="ARBA00022801"/>
    </source>
</evidence>
<dbReference type="Pfam" id="PF00385">
    <property type="entry name" value="Chromo"/>
    <property type="match status" value="1"/>
</dbReference>
<dbReference type="PROSITE" id="PS00690">
    <property type="entry name" value="DEAH_ATP_HELICASE"/>
    <property type="match status" value="1"/>
</dbReference>
<evidence type="ECO:0000256" key="3">
    <source>
        <dbReference type="ARBA" id="ARBA00022741"/>
    </source>
</evidence>
<evidence type="ECO:0000256" key="7">
    <source>
        <dbReference type="SAM" id="MobiDB-lite"/>
    </source>
</evidence>
<feature type="domain" description="Chromo" evidence="8">
    <location>
        <begin position="327"/>
        <end position="383"/>
    </location>
</feature>
<dbReference type="PANTHER" id="PTHR45623:SF33">
    <property type="entry name" value="OS01G0881000 PROTEIN"/>
    <property type="match status" value="1"/>
</dbReference>
<evidence type="ECO:0000313" key="11">
    <source>
        <dbReference type="EnsemblPlants" id="OGLUM01G43620.1"/>
    </source>
</evidence>
<dbReference type="PROSITE" id="PS50013">
    <property type="entry name" value="CHROMO_2"/>
    <property type="match status" value="2"/>
</dbReference>
<dbReference type="GO" id="GO:0016887">
    <property type="term" value="F:ATP hydrolysis activity"/>
    <property type="evidence" value="ECO:0007669"/>
    <property type="project" value="TreeGrafter"/>
</dbReference>
<dbReference type="GO" id="GO:0003682">
    <property type="term" value="F:chromatin binding"/>
    <property type="evidence" value="ECO:0007669"/>
    <property type="project" value="TreeGrafter"/>
</dbReference>
<evidence type="ECO:0000259" key="10">
    <source>
        <dbReference type="PROSITE" id="PS51194"/>
    </source>
</evidence>